<name>A0A7T8H0B3_CALRO</name>
<feature type="region of interest" description="Disordered" evidence="1">
    <location>
        <begin position="45"/>
        <end position="67"/>
    </location>
</feature>
<evidence type="ECO:0000313" key="4">
    <source>
        <dbReference type="Proteomes" id="UP000595437"/>
    </source>
</evidence>
<gene>
    <name evidence="3" type="ORF">FKW44_015386</name>
</gene>
<dbReference type="OrthoDB" id="2160638at2759"/>
<evidence type="ECO:0000259" key="2">
    <source>
        <dbReference type="Pfam" id="PF09398"/>
    </source>
</evidence>
<feature type="non-terminal residue" evidence="3">
    <location>
        <position position="1"/>
    </location>
</feature>
<evidence type="ECO:0000313" key="3">
    <source>
        <dbReference type="EMBL" id="QQP41117.1"/>
    </source>
</evidence>
<accession>A0A7T8H0B3</accession>
<organism evidence="3 4">
    <name type="scientific">Caligus rogercresseyi</name>
    <name type="common">Sea louse</name>
    <dbReference type="NCBI Taxonomy" id="217165"/>
    <lineage>
        <taxon>Eukaryota</taxon>
        <taxon>Metazoa</taxon>
        <taxon>Ecdysozoa</taxon>
        <taxon>Arthropoda</taxon>
        <taxon>Crustacea</taxon>
        <taxon>Multicrustacea</taxon>
        <taxon>Hexanauplia</taxon>
        <taxon>Copepoda</taxon>
        <taxon>Siphonostomatoida</taxon>
        <taxon>Caligidae</taxon>
        <taxon>Caligus</taxon>
    </lineage>
</organism>
<protein>
    <submittedName>
        <fullName evidence="3">FGFR1 oncogene partner</fullName>
    </submittedName>
</protein>
<dbReference type="Pfam" id="PF09398">
    <property type="entry name" value="FOP_dimer"/>
    <property type="match status" value="1"/>
</dbReference>
<reference evidence="4" key="1">
    <citation type="submission" date="2021-01" db="EMBL/GenBank/DDBJ databases">
        <title>Caligus Genome Assembly.</title>
        <authorList>
            <person name="Gallardo-Escarate C."/>
        </authorList>
    </citation>
    <scope>NUCLEOTIDE SEQUENCE [LARGE SCALE GENOMIC DNA]</scope>
</reference>
<dbReference type="InterPro" id="IPR018993">
    <property type="entry name" value="FOP_dimerisation-dom_N"/>
</dbReference>
<dbReference type="Proteomes" id="UP000595437">
    <property type="component" value="Chromosome 10"/>
</dbReference>
<feature type="domain" description="FGFR1 oncogene partner (FOP) N-terminal dimerisation" evidence="2">
    <location>
        <begin position="6"/>
        <end position="83"/>
    </location>
</feature>
<dbReference type="EMBL" id="CP045899">
    <property type="protein sequence ID" value="QQP41117.1"/>
    <property type="molecule type" value="Genomic_DNA"/>
</dbReference>
<feature type="compositionally biased region" description="Polar residues" evidence="1">
    <location>
        <begin position="93"/>
        <end position="103"/>
    </location>
</feature>
<evidence type="ECO:0000256" key="1">
    <source>
        <dbReference type="SAM" id="MobiDB-lite"/>
    </source>
</evidence>
<sequence length="128" mass="14471">KRSRQCNSRLEDFISSSDGRLALHLVREFLQFFKLKWSLSVFDAEALDPSSPPRNREELTENMGLSSETAHLSKSPLLFEILRLSKVSVLRSETPTYQTTENSFSEETDIEEGALTPSPTKPDIISPL</sequence>
<dbReference type="GO" id="GO:0005815">
    <property type="term" value="C:microtubule organizing center"/>
    <property type="evidence" value="ECO:0007669"/>
    <property type="project" value="InterPro"/>
</dbReference>
<feature type="non-terminal residue" evidence="3">
    <location>
        <position position="128"/>
    </location>
</feature>
<feature type="region of interest" description="Disordered" evidence="1">
    <location>
        <begin position="93"/>
        <end position="128"/>
    </location>
</feature>
<proteinExistence type="predicted"/>
<dbReference type="Gene3D" id="1.20.960.40">
    <property type="match status" value="1"/>
</dbReference>
<dbReference type="GO" id="GO:0034453">
    <property type="term" value="P:microtubule anchoring"/>
    <property type="evidence" value="ECO:0007669"/>
    <property type="project" value="InterPro"/>
</dbReference>
<dbReference type="AlphaFoldDB" id="A0A7T8H0B3"/>
<keyword evidence="4" id="KW-1185">Reference proteome</keyword>